<dbReference type="InterPro" id="IPR012675">
    <property type="entry name" value="Beta-grasp_dom_sf"/>
</dbReference>
<dbReference type="HOGENOM" id="CLU_019091_0_0_5"/>
<dbReference type="InterPro" id="IPR001041">
    <property type="entry name" value="2Fe-2S_ferredoxin-type"/>
</dbReference>
<organism evidence="3 4">
    <name type="scientific">Aurantimonas manganoxydans (strain ATCC BAA-1229 / DSM 21871 / SI85-9A1)</name>
    <dbReference type="NCBI Taxonomy" id="287752"/>
    <lineage>
        <taxon>Bacteria</taxon>
        <taxon>Pseudomonadati</taxon>
        <taxon>Pseudomonadota</taxon>
        <taxon>Alphaproteobacteria</taxon>
        <taxon>Hyphomicrobiales</taxon>
        <taxon>Aurantimonadaceae</taxon>
        <taxon>Aurantimonas</taxon>
    </lineage>
</organism>
<evidence type="ECO:0000313" key="4">
    <source>
        <dbReference type="Proteomes" id="UP000000321"/>
    </source>
</evidence>
<dbReference type="PANTHER" id="PTHR42895">
    <property type="entry name" value="IRON-SULFUR CLUSTER-BINDING PROTEIN-RELATED"/>
    <property type="match status" value="1"/>
</dbReference>
<dbReference type="InterPro" id="IPR052911">
    <property type="entry name" value="Corrinoid_activation_enz"/>
</dbReference>
<dbReference type="CDD" id="cd00207">
    <property type="entry name" value="fer2"/>
    <property type="match status" value="1"/>
</dbReference>
<dbReference type="GO" id="GO:0051536">
    <property type="term" value="F:iron-sulfur cluster binding"/>
    <property type="evidence" value="ECO:0007669"/>
    <property type="project" value="InterPro"/>
</dbReference>
<evidence type="ECO:0000313" key="3">
    <source>
        <dbReference type="EMBL" id="EAS51444.1"/>
    </source>
</evidence>
<dbReference type="InterPro" id="IPR042259">
    <property type="entry name" value="Raco-like_middle_sf"/>
</dbReference>
<keyword evidence="4" id="KW-1185">Reference proteome</keyword>
<sequence>MTTGADPLVLFMPSGRRGRFPRGTPVIEAARTLGVYVESVCGGRGICGRCQIEVAEGVFAKHKIISAADHLSAWSAKEARYAAKRPFPPGRRLSCSATIEGDLVVDLPTGMAVNSAVVRKAVDTRDFPRDPAIRLLYVEVAEPDMHAPLGDLDRIFAALERDWDVAAPIVDPAILPEVQAILRRGGWRVTCAIALDRDDERPRLMGLYPGLKNEAYGIAVDIGSTTIALHLSSLLSGATIASAGAPNPQIRFGEDLMSRVSYVMMNPQGRPQMTVAVRAAIQALIEEVAAEARIATDDIMDCVFVGNPIMHHLFLGIDPTELGQAPFALAVSGAVAVPASDLDLTLHPAARAYLLPCIAGHVGADAAAVTLSEGPHRQDETMLIVDVGTNAEIVLGNRSRLLAASSPTGPAFEGAEISSGQRAAPGAIERVRIDPHTLEPRFKVIGVETWSHEPGFAEAARAVGVTGICGSGIIEVIAEMFLAGIVTEDGVIDGALAARSPRIVREGRTFAYVLHETADQTIRVLQTDIRAIQLGKAALYAGIKLLMDRFAVPPALAVPAPTSAPAAASDDLPLDLDPAEAPALADALFAAQAGRAAEPAISPPPPLPVPETTATAAPIRIDRIALAGAFGSFIEPRYAMILGLVPDCDLAKCGSIGNAAGAGARMALLNRAYRREIEATVTRIAKIETALEPDFQRHFVAAMAFPNKLDAYPELCRVQPLPNRGADGSVLANRPDTAGSPVGDGRRRRAGSRARERQA</sequence>
<dbReference type="RefSeq" id="WP_009210083.1">
    <property type="nucleotide sequence ID" value="NZ_BBWP01000044.1"/>
</dbReference>
<dbReference type="InterPro" id="IPR040506">
    <property type="entry name" value="RACo_linker"/>
</dbReference>
<dbReference type="PANTHER" id="PTHR42895:SF2">
    <property type="entry name" value="IRON-SULFUR CLUSTER PROTEIN"/>
    <property type="match status" value="1"/>
</dbReference>
<dbReference type="Gene3D" id="3.10.20.880">
    <property type="match status" value="1"/>
</dbReference>
<evidence type="ECO:0000259" key="2">
    <source>
        <dbReference type="PROSITE" id="PS51085"/>
    </source>
</evidence>
<comment type="caution">
    <text evidence="3">The sequence shown here is derived from an EMBL/GenBank/DDBJ whole genome shotgun (WGS) entry which is preliminary data.</text>
</comment>
<dbReference type="BioCyc" id="AURANTIMONAS:SI859A1_02260-MONOMER"/>
<dbReference type="Pfam" id="PF14574">
    <property type="entry name" value="RACo_C_ter"/>
    <property type="match status" value="2"/>
</dbReference>
<dbReference type="Pfam" id="PF17650">
    <property type="entry name" value="RACo_linker"/>
    <property type="match status" value="1"/>
</dbReference>
<reference evidence="3 4" key="1">
    <citation type="journal article" date="2008" name="Appl. Environ. Microbiol.">
        <title>Genomic insights into Mn(II) oxidation by the marine alphaproteobacterium Aurantimonas sp. strain SI85-9A1.</title>
        <authorList>
            <person name="Dick G.J."/>
            <person name="Podell S."/>
            <person name="Johnson H.A."/>
            <person name="Rivera-Espinoza Y."/>
            <person name="Bernier-Latmani R."/>
            <person name="McCarthy J.K."/>
            <person name="Torpey J.W."/>
            <person name="Clement B.G."/>
            <person name="Gaasterland T."/>
            <person name="Tebo B.M."/>
        </authorList>
    </citation>
    <scope>NUCLEOTIDE SEQUENCE [LARGE SCALE GENOMIC DNA]</scope>
    <source>
        <strain evidence="3 4">SI85-9A1</strain>
    </source>
</reference>
<dbReference type="Pfam" id="PF17651">
    <property type="entry name" value="Raco_middle"/>
    <property type="match status" value="1"/>
</dbReference>
<dbReference type="InterPro" id="IPR041414">
    <property type="entry name" value="Raco-like_middle"/>
</dbReference>
<dbReference type="EMBL" id="AAPJ01000001">
    <property type="protein sequence ID" value="EAS51444.1"/>
    <property type="molecule type" value="Genomic_DNA"/>
</dbReference>
<dbReference type="Proteomes" id="UP000000321">
    <property type="component" value="Unassembled WGS sequence"/>
</dbReference>
<protein>
    <submittedName>
        <fullName evidence="3">Ferredoxin</fullName>
    </submittedName>
</protein>
<proteinExistence type="predicted"/>
<feature type="domain" description="2Fe-2S ferredoxin-type" evidence="2">
    <location>
        <begin position="7"/>
        <end position="111"/>
    </location>
</feature>
<gene>
    <name evidence="3" type="ORF">SI859A1_02260</name>
</gene>
<dbReference type="InterPro" id="IPR027980">
    <property type="entry name" value="RACo_C"/>
</dbReference>
<dbReference type="Gene3D" id="3.30.420.480">
    <property type="entry name" value="Domain of unknown function (DUF4445)"/>
    <property type="match status" value="1"/>
</dbReference>
<name>Q1YMD7_AURMS</name>
<accession>Q1YMD7</accession>
<dbReference type="AlphaFoldDB" id="Q1YMD7"/>
<dbReference type="PROSITE" id="PS51085">
    <property type="entry name" value="2FE2S_FER_2"/>
    <property type="match status" value="1"/>
</dbReference>
<evidence type="ECO:0000256" key="1">
    <source>
        <dbReference type="SAM" id="MobiDB-lite"/>
    </source>
</evidence>
<feature type="region of interest" description="Disordered" evidence="1">
    <location>
        <begin position="726"/>
        <end position="759"/>
    </location>
</feature>
<dbReference type="Gene3D" id="3.10.20.30">
    <property type="match status" value="1"/>
</dbReference>
<dbReference type="InterPro" id="IPR036010">
    <property type="entry name" value="2Fe-2S_ferredoxin-like_sf"/>
</dbReference>
<dbReference type="SUPFAM" id="SSF54292">
    <property type="entry name" value="2Fe-2S ferredoxin-like"/>
    <property type="match status" value="1"/>
</dbReference>